<sequence length="256" mass="29330">MGRNLSKDELIQHKDKAIKKLDAYITSLINDTDQKTRGKSDKLSYWLEDWSTFLEFESNFSPNSLRRYKRGEIIKAHLGYNVGSEEGGLHYCVVLDKNNSKNSPVVTIVPLTSVKEKTDLNHLHKGSIYLGNELFRSLNSKISTLQKAIVDEINDLEKLGAEFPNSIDDATEMMSEIVRRTMDASKEEKLLRRMRSEVLKMKIGSIAIVSQVRTISKIRIYDPKTNYDILSNIKLSNEKLDLIDKEVIQHFTGHKL</sequence>
<gene>
    <name evidence="3" type="ORF">DWX41_11930</name>
</gene>
<evidence type="ECO:0000313" key="4">
    <source>
        <dbReference type="Proteomes" id="UP000261111"/>
    </source>
</evidence>
<evidence type="ECO:0000313" key="3">
    <source>
        <dbReference type="EMBL" id="RGC31525.1"/>
    </source>
</evidence>
<comment type="similarity">
    <text evidence="1">Belongs to the PemK/MazF family.</text>
</comment>
<dbReference type="InterPro" id="IPR011067">
    <property type="entry name" value="Plasmid_toxin/cell-grow_inhib"/>
</dbReference>
<dbReference type="AlphaFoldDB" id="A0A3E2WVB0"/>
<proteinExistence type="inferred from homology"/>
<dbReference type="Gene3D" id="2.30.30.110">
    <property type="match status" value="1"/>
</dbReference>
<evidence type="ECO:0000256" key="2">
    <source>
        <dbReference type="ARBA" id="ARBA00022649"/>
    </source>
</evidence>
<organism evidence="3 4">
    <name type="scientific">Hungatella hathewayi</name>
    <dbReference type="NCBI Taxonomy" id="154046"/>
    <lineage>
        <taxon>Bacteria</taxon>
        <taxon>Bacillati</taxon>
        <taxon>Bacillota</taxon>
        <taxon>Clostridia</taxon>
        <taxon>Lachnospirales</taxon>
        <taxon>Lachnospiraceae</taxon>
        <taxon>Hungatella</taxon>
    </lineage>
</organism>
<name>A0A3E2WVB0_9FIRM</name>
<dbReference type="InterPro" id="IPR003477">
    <property type="entry name" value="PemK-like"/>
</dbReference>
<dbReference type="GO" id="GO:0003677">
    <property type="term" value="F:DNA binding"/>
    <property type="evidence" value="ECO:0007669"/>
    <property type="project" value="InterPro"/>
</dbReference>
<accession>A0A3E2WVB0</accession>
<dbReference type="Proteomes" id="UP000261111">
    <property type="component" value="Unassembled WGS sequence"/>
</dbReference>
<evidence type="ECO:0000256" key="1">
    <source>
        <dbReference type="ARBA" id="ARBA00007521"/>
    </source>
</evidence>
<dbReference type="EMBL" id="QVIA01000012">
    <property type="protein sequence ID" value="RGC31525.1"/>
    <property type="molecule type" value="Genomic_DNA"/>
</dbReference>
<comment type="caution">
    <text evidence="3">The sequence shown here is derived from an EMBL/GenBank/DDBJ whole genome shotgun (WGS) entry which is preliminary data.</text>
</comment>
<reference evidence="3 4" key="1">
    <citation type="submission" date="2018-08" db="EMBL/GenBank/DDBJ databases">
        <title>A genome reference for cultivated species of the human gut microbiota.</title>
        <authorList>
            <person name="Zou Y."/>
            <person name="Xue W."/>
            <person name="Luo G."/>
        </authorList>
    </citation>
    <scope>NUCLEOTIDE SEQUENCE [LARGE SCALE GENOMIC DNA]</scope>
    <source>
        <strain evidence="3 4">AF19-21</strain>
    </source>
</reference>
<protein>
    <submittedName>
        <fullName evidence="3">Type II toxin-antitoxin system PemK/MazF family toxin</fullName>
    </submittedName>
</protein>
<dbReference type="SUPFAM" id="SSF50118">
    <property type="entry name" value="Cell growth inhibitor/plasmid maintenance toxic component"/>
    <property type="match status" value="1"/>
</dbReference>
<dbReference type="Pfam" id="PF02452">
    <property type="entry name" value="PemK_toxin"/>
    <property type="match status" value="1"/>
</dbReference>
<keyword evidence="2" id="KW-1277">Toxin-antitoxin system</keyword>